<dbReference type="GO" id="GO:0008218">
    <property type="term" value="P:bioluminescence"/>
    <property type="evidence" value="ECO:0007669"/>
    <property type="project" value="InterPro"/>
</dbReference>
<proteinExistence type="predicted"/>
<reference evidence="2" key="1">
    <citation type="submission" date="2023-03" db="EMBL/GenBank/DDBJ databases">
        <title>Andean soil-derived lignocellulolytic bacterial consortium as a source of novel taxa and putative plastic-active enzymes.</title>
        <authorList>
            <person name="Diaz-Garcia L."/>
            <person name="Chuvochina M."/>
            <person name="Feuerriegel G."/>
            <person name="Bunk B."/>
            <person name="Sproer C."/>
            <person name="Streit W.R."/>
            <person name="Rodriguez L.M."/>
            <person name="Overmann J."/>
            <person name="Jimenez D.J."/>
        </authorList>
    </citation>
    <scope>NUCLEOTIDE SEQUENCE</scope>
    <source>
        <strain evidence="2">MAG 7</strain>
    </source>
</reference>
<dbReference type="SUPFAM" id="SSF56801">
    <property type="entry name" value="Acetyl-CoA synthetase-like"/>
    <property type="match status" value="1"/>
</dbReference>
<accession>A0AAJ6BK94</accession>
<dbReference type="InterPro" id="IPR007534">
    <property type="entry name" value="LuxE"/>
</dbReference>
<evidence type="ECO:0000259" key="1">
    <source>
        <dbReference type="Pfam" id="PF04443"/>
    </source>
</evidence>
<evidence type="ECO:0000313" key="3">
    <source>
        <dbReference type="Proteomes" id="UP001220610"/>
    </source>
</evidence>
<organism evidence="2 3">
    <name type="scientific">Candidatus Pseudobacter hemicellulosilyticus</name>
    <dbReference type="NCBI Taxonomy" id="3121375"/>
    <lineage>
        <taxon>Bacteria</taxon>
        <taxon>Pseudomonadati</taxon>
        <taxon>Bacteroidota</taxon>
        <taxon>Chitinophagia</taxon>
        <taxon>Chitinophagales</taxon>
        <taxon>Chitinophagaceae</taxon>
        <taxon>Pseudobacter</taxon>
    </lineage>
</organism>
<dbReference type="GO" id="GO:0016740">
    <property type="term" value="F:transferase activity"/>
    <property type="evidence" value="ECO:0007669"/>
    <property type="project" value="UniProtKB-KW"/>
</dbReference>
<dbReference type="Pfam" id="PF04443">
    <property type="entry name" value="LuxE"/>
    <property type="match status" value="1"/>
</dbReference>
<sequence length="328" mass="36812">MNSRFEDTIFLTDAPGFEALALDLFRFQYQENPVYQQYVNALGIVGAAVTRLADIPFLPIRFFKTHPIQSTVFSPQAVFESSGTTGSVNSRHLVRSLDLYRQSFNKAFELFYGPVRDWCVIGLLPSYLERSHSSLVVMVDELIRLSGHPDSGFYLYEHAKLQEVLQRLEAQGQRVLLIGVTFALLDLAGRYPMPLQHTVIMETGGMKGRREEMTRQEVHALLGDAFGLPAIHSEYGMTELLSQAYSAGQGLFRCPPWMRVLMRQEDDPFDIRSEGTGIVNVIDLANVYSCSFIATDDVGRLYADGSFEVQGRLDNSDIRGCSLMVTAL</sequence>
<keyword evidence="2" id="KW-0808">Transferase</keyword>
<protein>
    <submittedName>
        <fullName evidence="2">Acyl transferase</fullName>
    </submittedName>
</protein>
<dbReference type="GO" id="GO:0047474">
    <property type="term" value="F:long-chain fatty acid--protein ligase activity"/>
    <property type="evidence" value="ECO:0007669"/>
    <property type="project" value="InterPro"/>
</dbReference>
<feature type="domain" description="Acyl-protein synthetase LuxE" evidence="1">
    <location>
        <begin position="17"/>
        <end position="325"/>
    </location>
</feature>
<dbReference type="Proteomes" id="UP001220610">
    <property type="component" value="Chromosome"/>
</dbReference>
<evidence type="ECO:0000313" key="2">
    <source>
        <dbReference type="EMBL" id="WEK38196.1"/>
    </source>
</evidence>
<gene>
    <name evidence="2" type="ORF">P0Y53_11880</name>
</gene>
<dbReference type="EMBL" id="CP119311">
    <property type="protein sequence ID" value="WEK38196.1"/>
    <property type="molecule type" value="Genomic_DNA"/>
</dbReference>
<dbReference type="AlphaFoldDB" id="A0AAJ6BK94"/>
<name>A0AAJ6BK94_9BACT</name>